<accession>A0A518EM64</accession>
<evidence type="ECO:0000313" key="1">
    <source>
        <dbReference type="EMBL" id="QDV05178.1"/>
    </source>
</evidence>
<keyword evidence="2" id="KW-1185">Reference proteome</keyword>
<dbReference type="RefSeq" id="WP_145194598.1">
    <property type="nucleotide sequence ID" value="NZ_CP036434.1"/>
</dbReference>
<dbReference type="AlphaFoldDB" id="A0A518EM64"/>
<dbReference type="EMBL" id="CP036434">
    <property type="protein sequence ID" value="QDV05178.1"/>
    <property type="molecule type" value="Genomic_DNA"/>
</dbReference>
<name>A0A518EM64_9BACT</name>
<organism evidence="1 2">
    <name type="scientific">Saltatorellus ferox</name>
    <dbReference type="NCBI Taxonomy" id="2528018"/>
    <lineage>
        <taxon>Bacteria</taxon>
        <taxon>Pseudomonadati</taxon>
        <taxon>Planctomycetota</taxon>
        <taxon>Planctomycetia</taxon>
        <taxon>Planctomycetia incertae sedis</taxon>
        <taxon>Saltatorellus</taxon>
    </lineage>
</organism>
<dbReference type="Proteomes" id="UP000320390">
    <property type="component" value="Chromosome"/>
</dbReference>
<dbReference type="OrthoDB" id="10006763at2"/>
<sequence length="146" mass="15855">MDADPIALAESFLQEAVYRSRGDQAGATLLSAGSASCGLGEKPSVVLDLSPRAEELYAKLFGDRAVELDSLKDVMAAWVKRQDALDRKRNHFLKDFRNAHGFDRNGYSEEQLELFESGLDAINGEITEARHAAAEALLRAGSGSAR</sequence>
<proteinExistence type="predicted"/>
<reference evidence="1 2" key="1">
    <citation type="submission" date="2019-02" db="EMBL/GenBank/DDBJ databases">
        <title>Deep-cultivation of Planctomycetes and their phenomic and genomic characterization uncovers novel biology.</title>
        <authorList>
            <person name="Wiegand S."/>
            <person name="Jogler M."/>
            <person name="Boedeker C."/>
            <person name="Pinto D."/>
            <person name="Vollmers J."/>
            <person name="Rivas-Marin E."/>
            <person name="Kohn T."/>
            <person name="Peeters S.H."/>
            <person name="Heuer A."/>
            <person name="Rast P."/>
            <person name="Oberbeckmann S."/>
            <person name="Bunk B."/>
            <person name="Jeske O."/>
            <person name="Meyerdierks A."/>
            <person name="Storesund J.E."/>
            <person name="Kallscheuer N."/>
            <person name="Luecker S."/>
            <person name="Lage O.M."/>
            <person name="Pohl T."/>
            <person name="Merkel B.J."/>
            <person name="Hornburger P."/>
            <person name="Mueller R.-W."/>
            <person name="Bruemmer F."/>
            <person name="Labrenz M."/>
            <person name="Spormann A.M."/>
            <person name="Op den Camp H."/>
            <person name="Overmann J."/>
            <person name="Amann R."/>
            <person name="Jetten M.S.M."/>
            <person name="Mascher T."/>
            <person name="Medema M.H."/>
            <person name="Devos D.P."/>
            <person name="Kaster A.-K."/>
            <person name="Ovreas L."/>
            <person name="Rohde M."/>
            <person name="Galperin M.Y."/>
            <person name="Jogler C."/>
        </authorList>
    </citation>
    <scope>NUCLEOTIDE SEQUENCE [LARGE SCALE GENOMIC DNA]</scope>
    <source>
        <strain evidence="1 2">Poly30</strain>
    </source>
</reference>
<protein>
    <submittedName>
        <fullName evidence="1">Uncharacterized protein</fullName>
    </submittedName>
</protein>
<evidence type="ECO:0000313" key="2">
    <source>
        <dbReference type="Proteomes" id="UP000320390"/>
    </source>
</evidence>
<gene>
    <name evidence="1" type="ORF">Poly30_06740</name>
</gene>